<dbReference type="GO" id="GO:0016787">
    <property type="term" value="F:hydrolase activity"/>
    <property type="evidence" value="ECO:0007669"/>
    <property type="project" value="UniProtKB-KW"/>
</dbReference>
<dbReference type="Pfam" id="PF12706">
    <property type="entry name" value="Lactamase_B_2"/>
    <property type="match status" value="1"/>
</dbReference>
<sequence>MATLQLLRHATLRLTLGDTTLLVDPMLAAPGGIPPIPNSPNDRRNPLVALPDAPLAHDALLVTHLHRDHLDDAARDQLPDGQPTLCQPADADELGDEGFDPRPVDGTAMLGDLTVTRTPARHGDGELAERMGPVSGFVLEAPGEPTVYHAGDTVPYEAVRETLDTHEPDVVVANAGAAQFVEGDPITMTPADVLTLREWTDATIVADHMDAINHCLATREDLTTALAEAGAREQVVVPADGGTVALD</sequence>
<dbReference type="OrthoDB" id="28313at2157"/>
<keyword evidence="1 4" id="KW-0378">Hydrolase</keyword>
<proteinExistence type="predicted"/>
<dbReference type="InterPro" id="IPR001279">
    <property type="entry name" value="Metallo-B-lactamas"/>
</dbReference>
<feature type="region of interest" description="Disordered" evidence="2">
    <location>
        <begin position="74"/>
        <end position="109"/>
    </location>
</feature>
<dbReference type="PANTHER" id="PTHR43546">
    <property type="entry name" value="UPF0173 METAL-DEPENDENT HYDROLASE MJ1163-RELATED"/>
    <property type="match status" value="1"/>
</dbReference>
<evidence type="ECO:0000259" key="3">
    <source>
        <dbReference type="Pfam" id="PF12706"/>
    </source>
</evidence>
<evidence type="ECO:0000256" key="1">
    <source>
        <dbReference type="ARBA" id="ARBA00022801"/>
    </source>
</evidence>
<dbReference type="InterPro" id="IPR050114">
    <property type="entry name" value="UPF0173_UPF0282_UlaG_hydrolase"/>
</dbReference>
<dbReference type="Gene3D" id="3.60.15.10">
    <property type="entry name" value="Ribonuclease Z/Hydroxyacylglutathione hydrolase-like"/>
    <property type="match status" value="1"/>
</dbReference>
<organism evidence="4 5">
    <name type="scientific">Haloglomus irregulare</name>
    <dbReference type="NCBI Taxonomy" id="2234134"/>
    <lineage>
        <taxon>Archaea</taxon>
        <taxon>Methanobacteriati</taxon>
        <taxon>Methanobacteriota</taxon>
        <taxon>Stenosarchaea group</taxon>
        <taxon>Halobacteria</taxon>
        <taxon>Halobacteriales</taxon>
        <taxon>Natronomonadaceae</taxon>
        <taxon>Haloglomus</taxon>
    </lineage>
</organism>
<evidence type="ECO:0000256" key="2">
    <source>
        <dbReference type="SAM" id="MobiDB-lite"/>
    </source>
</evidence>
<feature type="domain" description="Metallo-beta-lactamase" evidence="3">
    <location>
        <begin position="21"/>
        <end position="196"/>
    </location>
</feature>
<accession>A0A554NFK1</accession>
<reference evidence="4 5" key="1">
    <citation type="submission" date="2018-06" db="EMBL/GenBank/DDBJ databases">
        <title>Natronomonas sp. F16-60 a new haloarchaeon isolated from a solar saltern of Isla Cristina, Huelva, Spain.</title>
        <authorList>
            <person name="Duran-Viseras A."/>
            <person name="Sanchez-Porro C."/>
            <person name="Ventosa A."/>
        </authorList>
    </citation>
    <scope>NUCLEOTIDE SEQUENCE [LARGE SCALE GENOMIC DNA]</scope>
    <source>
        <strain evidence="4 5">F16-60</strain>
    </source>
</reference>
<dbReference type="AlphaFoldDB" id="A0A554NFK1"/>
<protein>
    <submittedName>
        <fullName evidence="4">MBL fold metallo-hydrolase</fullName>
    </submittedName>
</protein>
<evidence type="ECO:0000313" key="4">
    <source>
        <dbReference type="EMBL" id="TSD16138.1"/>
    </source>
</evidence>
<keyword evidence="5" id="KW-1185">Reference proteome</keyword>
<name>A0A554NFK1_9EURY</name>
<gene>
    <name evidence="4" type="ORF">DP107_02905</name>
</gene>
<dbReference type="SUPFAM" id="SSF56281">
    <property type="entry name" value="Metallo-hydrolase/oxidoreductase"/>
    <property type="match status" value="1"/>
</dbReference>
<dbReference type="InterPro" id="IPR036866">
    <property type="entry name" value="RibonucZ/Hydroxyglut_hydro"/>
</dbReference>
<dbReference type="Proteomes" id="UP000319894">
    <property type="component" value="Unassembled WGS sequence"/>
</dbReference>
<dbReference type="InParanoid" id="A0A554NFK1"/>
<dbReference type="RefSeq" id="WP_144260619.1">
    <property type="nucleotide sequence ID" value="NZ_QMDX01000001.1"/>
</dbReference>
<evidence type="ECO:0000313" key="5">
    <source>
        <dbReference type="Proteomes" id="UP000319894"/>
    </source>
</evidence>
<comment type="caution">
    <text evidence="4">The sequence shown here is derived from an EMBL/GenBank/DDBJ whole genome shotgun (WGS) entry which is preliminary data.</text>
</comment>
<dbReference type="PANTHER" id="PTHR43546:SF9">
    <property type="entry name" value="L-ASCORBATE-6-PHOSPHATE LACTONASE ULAG-RELATED"/>
    <property type="match status" value="1"/>
</dbReference>
<dbReference type="EMBL" id="QMDX01000001">
    <property type="protein sequence ID" value="TSD16138.1"/>
    <property type="molecule type" value="Genomic_DNA"/>
</dbReference>